<protein>
    <submittedName>
        <fullName evidence="4">Potassium transporter TrkA</fullName>
    </submittedName>
</protein>
<keyword evidence="2" id="KW-1133">Transmembrane helix</keyword>
<evidence type="ECO:0000313" key="4">
    <source>
        <dbReference type="EMBL" id="MBV0925139.1"/>
    </source>
</evidence>
<dbReference type="Gene3D" id="3.30.70.1450">
    <property type="entry name" value="Regulator of K+ conductance, C-terminal domain"/>
    <property type="match status" value="1"/>
</dbReference>
<feature type="compositionally biased region" description="Acidic residues" evidence="1">
    <location>
        <begin position="396"/>
        <end position="412"/>
    </location>
</feature>
<dbReference type="InterPro" id="IPR006037">
    <property type="entry name" value="RCK_C"/>
</dbReference>
<keyword evidence="2" id="KW-0812">Transmembrane</keyword>
<feature type="transmembrane region" description="Helical" evidence="2">
    <location>
        <begin position="24"/>
        <end position="46"/>
    </location>
</feature>
<feature type="compositionally biased region" description="Acidic residues" evidence="1">
    <location>
        <begin position="482"/>
        <end position="505"/>
    </location>
</feature>
<dbReference type="InterPro" id="IPR036721">
    <property type="entry name" value="RCK_C_sf"/>
</dbReference>
<dbReference type="InterPro" id="IPR058480">
    <property type="entry name" value="DUF8167_N"/>
</dbReference>
<feature type="compositionally biased region" description="Acidic residues" evidence="1">
    <location>
        <begin position="541"/>
        <end position="553"/>
    </location>
</feature>
<evidence type="ECO:0000259" key="3">
    <source>
        <dbReference type="PROSITE" id="PS51202"/>
    </source>
</evidence>
<dbReference type="AlphaFoldDB" id="A0A8J8C5E7"/>
<comment type="caution">
    <text evidence="4">The sequence shown here is derived from an EMBL/GenBank/DDBJ whole genome shotgun (WGS) entry which is preliminary data.</text>
</comment>
<evidence type="ECO:0000256" key="2">
    <source>
        <dbReference type="SAM" id="Phobius"/>
    </source>
</evidence>
<feature type="region of interest" description="Disordered" evidence="1">
    <location>
        <begin position="384"/>
        <end position="553"/>
    </location>
</feature>
<feature type="compositionally biased region" description="Low complexity" evidence="1">
    <location>
        <begin position="522"/>
        <end position="540"/>
    </location>
</feature>
<sequence length="553" mass="56458">MSAALLQSGLALQGGSITEILLRFAARLLGLGIAAGAAAALVAMGYRWYVRERVPTGLGVLFGLSVVAVSLGTTGALGEVIGRDETVLAAGAVLPNLAAFAVGGFAALTGVRVGDHLGTDLFAATGGRDVNADVSEIVQTVGRVTSVRLPDDIDHIVGYDAVPEATRENLAGRRFLFPRRLTKAELRDRLVTRLKTDYGVGHVDLELDDGGVSYLAIGSRAAGIGPTLPPATNAIAVRADPAHAASAGDLVQVWETEPLRRVLTGELRGVAGEVVTVAIDAADTQKLDPSERYKLVTLPVQSRPDREFASLLRAADETMGTVHVEAGSELVGQTVGGLGVIVAAVTREGTAPETIPSRERALAAGDHVYAIATPDALRRLEAAAAGTGEPANPVAADEDDGEERSDESEGDEQSSVTGLSSDSGEVSIPDAESPAGDEPAGSSDGRGDSPPTDADSAGDDAALIGESDDDAEPTADTAAPEPADDADDEPDESADADDEPVEVWDPDERVGAATEETDGTDETSAGGSASAADDGSVADSEQSDGDDTERDGA</sequence>
<feature type="transmembrane region" description="Helical" evidence="2">
    <location>
        <begin position="87"/>
        <end position="108"/>
    </location>
</feature>
<dbReference type="Proteomes" id="UP000766550">
    <property type="component" value="Unassembled WGS sequence"/>
</dbReference>
<dbReference type="Pfam" id="PF26503">
    <property type="entry name" value="DUF8167_3rd"/>
    <property type="match status" value="1"/>
</dbReference>
<dbReference type="SUPFAM" id="SSF116726">
    <property type="entry name" value="TrkA C-terminal domain-like"/>
    <property type="match status" value="1"/>
</dbReference>
<feature type="domain" description="RCK C-terminal" evidence="3">
    <location>
        <begin position="306"/>
        <end position="386"/>
    </location>
</feature>
<accession>A0A8J8C5E7</accession>
<keyword evidence="2" id="KW-0472">Membrane</keyword>
<proteinExistence type="predicted"/>
<dbReference type="Pfam" id="PF02080">
    <property type="entry name" value="TrkA_C"/>
    <property type="match status" value="1"/>
</dbReference>
<reference evidence="4 5" key="1">
    <citation type="submission" date="2021-06" db="EMBL/GenBank/DDBJ databases">
        <title>New haloarchaea isolates fom saline soil.</title>
        <authorList>
            <person name="Duran-Viseras A."/>
            <person name="Sanchez-Porro C.S."/>
            <person name="Ventosa A."/>
        </authorList>
    </citation>
    <scope>NUCLEOTIDE SEQUENCE [LARGE SCALE GENOMIC DNA]</scope>
    <source>
        <strain evidence="4 5">JCM 183640</strain>
    </source>
</reference>
<name>A0A8J8C5E7_9EURY</name>
<dbReference type="GO" id="GO:0008324">
    <property type="term" value="F:monoatomic cation transmembrane transporter activity"/>
    <property type="evidence" value="ECO:0007669"/>
    <property type="project" value="InterPro"/>
</dbReference>
<dbReference type="Pfam" id="PF26501">
    <property type="entry name" value="DUF8167"/>
    <property type="match status" value="1"/>
</dbReference>
<dbReference type="RefSeq" id="WP_162317978.1">
    <property type="nucleotide sequence ID" value="NZ_JAHQXF010000002.1"/>
</dbReference>
<dbReference type="GO" id="GO:0006813">
    <property type="term" value="P:potassium ion transport"/>
    <property type="evidence" value="ECO:0007669"/>
    <property type="project" value="InterPro"/>
</dbReference>
<organism evidence="4 5">
    <name type="scientific">Haloarcula limicola</name>
    <dbReference type="NCBI Taxonomy" id="1429915"/>
    <lineage>
        <taxon>Archaea</taxon>
        <taxon>Methanobacteriati</taxon>
        <taxon>Methanobacteriota</taxon>
        <taxon>Stenosarchaea group</taxon>
        <taxon>Halobacteria</taxon>
        <taxon>Halobacteriales</taxon>
        <taxon>Haloarculaceae</taxon>
        <taxon>Haloarcula</taxon>
    </lineage>
</organism>
<dbReference type="OrthoDB" id="205214at2157"/>
<dbReference type="Pfam" id="PF26502">
    <property type="entry name" value="DUF8167_2nd"/>
    <property type="match status" value="1"/>
</dbReference>
<keyword evidence="5" id="KW-1185">Reference proteome</keyword>
<dbReference type="InterPro" id="IPR058604">
    <property type="entry name" value="DUF8167_3rd"/>
</dbReference>
<dbReference type="EMBL" id="JAHQXF010000002">
    <property type="protein sequence ID" value="MBV0925139.1"/>
    <property type="molecule type" value="Genomic_DNA"/>
</dbReference>
<feature type="transmembrane region" description="Helical" evidence="2">
    <location>
        <begin position="58"/>
        <end position="81"/>
    </location>
</feature>
<evidence type="ECO:0000256" key="1">
    <source>
        <dbReference type="SAM" id="MobiDB-lite"/>
    </source>
</evidence>
<dbReference type="PROSITE" id="PS51202">
    <property type="entry name" value="RCK_C"/>
    <property type="match status" value="1"/>
</dbReference>
<gene>
    <name evidence="4" type="ORF">KTS45_13120</name>
</gene>
<dbReference type="InterPro" id="IPR058603">
    <property type="entry name" value="DUF8167_2nd"/>
</dbReference>
<evidence type="ECO:0000313" key="5">
    <source>
        <dbReference type="Proteomes" id="UP000766550"/>
    </source>
</evidence>